<protein>
    <submittedName>
        <fullName evidence="2">Uncharacterized protein</fullName>
    </submittedName>
</protein>
<evidence type="ECO:0000256" key="1">
    <source>
        <dbReference type="SAM" id="SignalP"/>
    </source>
</evidence>
<reference evidence="2" key="1">
    <citation type="submission" date="2014-02" db="EMBL/GenBank/DDBJ databases">
        <title>The genome and transcriptome of the zoonotic hookworm Ancylostoma ceylanicum reveal infection-specific gene families.</title>
        <authorList>
            <person name="Schwarz E.M."/>
            <person name="Hu Y."/>
            <person name="Antoshechkin I."/>
            <person name="Miller M.M."/>
            <person name="Sternberg P.W."/>
            <person name="Aroian R.V."/>
        </authorList>
    </citation>
    <scope>NUCLEOTIDE SEQUENCE</scope>
    <source>
        <strain evidence="2">HY135</strain>
    </source>
</reference>
<name>A0A016SZQ8_9BILA</name>
<dbReference type="EMBL" id="JARK01001490">
    <property type="protein sequence ID" value="EYB95939.1"/>
    <property type="molecule type" value="Genomic_DNA"/>
</dbReference>
<feature type="signal peptide" evidence="1">
    <location>
        <begin position="1"/>
        <end position="16"/>
    </location>
</feature>
<keyword evidence="3" id="KW-1185">Reference proteome</keyword>
<dbReference type="AlphaFoldDB" id="A0A016SZQ8"/>
<keyword evidence="1" id="KW-0732">Signal</keyword>
<sequence>MLRTIPFFLLIALALANKDEATKQDEPLTGRALLEHLKKHQNLFEVGESPETEKHWKYLLDPKYLVIPDDKDRMPTQMDDEEPPER</sequence>
<organism evidence="2 3">
    <name type="scientific">Ancylostoma ceylanicum</name>
    <dbReference type="NCBI Taxonomy" id="53326"/>
    <lineage>
        <taxon>Eukaryota</taxon>
        <taxon>Metazoa</taxon>
        <taxon>Ecdysozoa</taxon>
        <taxon>Nematoda</taxon>
        <taxon>Chromadorea</taxon>
        <taxon>Rhabditida</taxon>
        <taxon>Rhabditina</taxon>
        <taxon>Rhabditomorpha</taxon>
        <taxon>Strongyloidea</taxon>
        <taxon>Ancylostomatidae</taxon>
        <taxon>Ancylostomatinae</taxon>
        <taxon>Ancylostoma</taxon>
    </lineage>
</organism>
<dbReference type="Proteomes" id="UP000024635">
    <property type="component" value="Unassembled WGS sequence"/>
</dbReference>
<accession>A0A016SZQ8</accession>
<dbReference type="STRING" id="53326.A0A016SZQ8"/>
<comment type="caution">
    <text evidence="2">The sequence shown here is derived from an EMBL/GenBank/DDBJ whole genome shotgun (WGS) entry which is preliminary data.</text>
</comment>
<gene>
    <name evidence="2" type="primary">Acey_s0154.g2955</name>
    <name evidence="2" type="ORF">Y032_0154g2955</name>
</gene>
<proteinExistence type="predicted"/>
<dbReference type="OrthoDB" id="10531160at2759"/>
<reference evidence="3" key="2">
    <citation type="journal article" date="2015" name="Nat. Genet.">
        <title>The genome and transcriptome of the zoonotic hookworm Ancylostoma ceylanicum identify infection-specific gene families.</title>
        <authorList>
            <person name="Schwarz E.M."/>
            <person name="Hu Y."/>
            <person name="Antoshechkin I."/>
            <person name="Miller M.M."/>
            <person name="Sternberg P.W."/>
            <person name="Aroian R.V."/>
        </authorList>
    </citation>
    <scope>NUCLEOTIDE SEQUENCE</scope>
    <source>
        <strain evidence="3">HY135</strain>
    </source>
</reference>
<evidence type="ECO:0000313" key="2">
    <source>
        <dbReference type="EMBL" id="EYB95940.1"/>
    </source>
</evidence>
<evidence type="ECO:0000313" key="3">
    <source>
        <dbReference type="Proteomes" id="UP000024635"/>
    </source>
</evidence>
<feature type="chain" id="PRO_5010010185" evidence="1">
    <location>
        <begin position="17"/>
        <end position="86"/>
    </location>
</feature>
<dbReference type="EMBL" id="JARK01001490">
    <property type="protein sequence ID" value="EYB95940.1"/>
    <property type="molecule type" value="Genomic_DNA"/>
</dbReference>